<dbReference type="PANTHER" id="PTHR24093">
    <property type="entry name" value="CATION TRANSPORTING ATPASE"/>
    <property type="match status" value="1"/>
</dbReference>
<evidence type="ECO:0000256" key="2">
    <source>
        <dbReference type="ARBA" id="ARBA00022723"/>
    </source>
</evidence>
<evidence type="ECO:0000256" key="4">
    <source>
        <dbReference type="SAM" id="MobiDB-lite"/>
    </source>
</evidence>
<dbReference type="GO" id="GO:0012505">
    <property type="term" value="C:endomembrane system"/>
    <property type="evidence" value="ECO:0007669"/>
    <property type="project" value="UniProtKB-SubCell"/>
</dbReference>
<comment type="subcellular location">
    <subcellularLocation>
        <location evidence="1">Endomembrane system</location>
        <topology evidence="1">Multi-pass membrane protein</topology>
    </subcellularLocation>
</comment>
<dbReference type="AlphaFoldDB" id="A0A0C9V2Y0"/>
<dbReference type="Proteomes" id="UP000053820">
    <property type="component" value="Unassembled WGS sequence"/>
</dbReference>
<protein>
    <recommendedName>
        <fullName evidence="6">Cation-transporting P-type ATPase C-terminal domain-containing protein</fullName>
    </recommendedName>
</protein>
<evidence type="ECO:0000313" key="8">
    <source>
        <dbReference type="Proteomes" id="UP000053820"/>
    </source>
</evidence>
<dbReference type="HOGENOM" id="CLU_760883_0_0_1"/>
<organism evidence="7 8">
    <name type="scientific">Hydnomerulius pinastri MD-312</name>
    <dbReference type="NCBI Taxonomy" id="994086"/>
    <lineage>
        <taxon>Eukaryota</taxon>
        <taxon>Fungi</taxon>
        <taxon>Dikarya</taxon>
        <taxon>Basidiomycota</taxon>
        <taxon>Agaricomycotina</taxon>
        <taxon>Agaricomycetes</taxon>
        <taxon>Agaricomycetidae</taxon>
        <taxon>Boletales</taxon>
        <taxon>Boletales incertae sedis</taxon>
        <taxon>Leucogyrophana</taxon>
    </lineage>
</organism>
<proteinExistence type="predicted"/>
<dbReference type="SUPFAM" id="SSF81665">
    <property type="entry name" value="Calcium ATPase, transmembrane domain M"/>
    <property type="match status" value="1"/>
</dbReference>
<accession>A0A0C9V2Y0</accession>
<dbReference type="GO" id="GO:0005886">
    <property type="term" value="C:plasma membrane"/>
    <property type="evidence" value="ECO:0007669"/>
    <property type="project" value="TreeGrafter"/>
</dbReference>
<keyword evidence="8" id="KW-1185">Reference proteome</keyword>
<dbReference type="InterPro" id="IPR006068">
    <property type="entry name" value="ATPase_P-typ_cation-transptr_C"/>
</dbReference>
<name>A0A0C9V2Y0_9AGAM</name>
<keyword evidence="2" id="KW-0479">Metal-binding</keyword>
<reference evidence="7 8" key="1">
    <citation type="submission" date="2014-04" db="EMBL/GenBank/DDBJ databases">
        <title>Evolutionary Origins and Diversification of the Mycorrhizal Mutualists.</title>
        <authorList>
            <consortium name="DOE Joint Genome Institute"/>
            <consortium name="Mycorrhizal Genomics Consortium"/>
            <person name="Kohler A."/>
            <person name="Kuo A."/>
            <person name="Nagy L.G."/>
            <person name="Floudas D."/>
            <person name="Copeland A."/>
            <person name="Barry K.W."/>
            <person name="Cichocki N."/>
            <person name="Veneault-Fourrey C."/>
            <person name="LaButti K."/>
            <person name="Lindquist E.A."/>
            <person name="Lipzen A."/>
            <person name="Lundell T."/>
            <person name="Morin E."/>
            <person name="Murat C."/>
            <person name="Riley R."/>
            <person name="Ohm R."/>
            <person name="Sun H."/>
            <person name="Tunlid A."/>
            <person name="Henrissat B."/>
            <person name="Grigoriev I.V."/>
            <person name="Hibbett D.S."/>
            <person name="Martin F."/>
        </authorList>
    </citation>
    <scope>NUCLEOTIDE SEQUENCE [LARGE SCALE GENOMIC DNA]</scope>
    <source>
        <strain evidence="7 8">MD-312</strain>
    </source>
</reference>
<dbReference type="GO" id="GO:0005388">
    <property type="term" value="F:P-type calcium transporter activity"/>
    <property type="evidence" value="ECO:0007669"/>
    <property type="project" value="TreeGrafter"/>
</dbReference>
<feature type="domain" description="Cation-transporting P-type ATPase C-terminal" evidence="6">
    <location>
        <begin position="13"/>
        <end position="45"/>
    </location>
</feature>
<keyword evidence="5" id="KW-1133">Transmembrane helix</keyword>
<evidence type="ECO:0000313" key="7">
    <source>
        <dbReference type="EMBL" id="KIJ59619.1"/>
    </source>
</evidence>
<dbReference type="EMBL" id="KN839884">
    <property type="protein sequence ID" value="KIJ59619.1"/>
    <property type="molecule type" value="Genomic_DNA"/>
</dbReference>
<dbReference type="GO" id="GO:0046872">
    <property type="term" value="F:metal ion binding"/>
    <property type="evidence" value="ECO:0007669"/>
    <property type="project" value="UniProtKB-KW"/>
</dbReference>
<dbReference type="InterPro" id="IPR023298">
    <property type="entry name" value="ATPase_P-typ_TM_dom_sf"/>
</dbReference>
<feature type="transmembrane region" description="Helical" evidence="5">
    <location>
        <begin position="73"/>
        <end position="90"/>
    </location>
</feature>
<dbReference type="OrthoDB" id="3216948at2759"/>
<feature type="domain" description="Cation-transporting P-type ATPase C-terminal" evidence="6">
    <location>
        <begin position="72"/>
        <end position="162"/>
    </location>
</feature>
<feature type="region of interest" description="Disordered" evidence="4">
    <location>
        <begin position="191"/>
        <end position="211"/>
    </location>
</feature>
<dbReference type="GO" id="GO:0006874">
    <property type="term" value="P:intracellular calcium ion homeostasis"/>
    <property type="evidence" value="ECO:0007669"/>
    <property type="project" value="TreeGrafter"/>
</dbReference>
<keyword evidence="5" id="KW-0472">Membrane</keyword>
<dbReference type="PANTHER" id="PTHR24093:SF369">
    <property type="entry name" value="CALCIUM-TRANSPORTING ATPASE"/>
    <property type="match status" value="1"/>
</dbReference>
<evidence type="ECO:0000256" key="5">
    <source>
        <dbReference type="SAM" id="Phobius"/>
    </source>
</evidence>
<evidence type="ECO:0000259" key="6">
    <source>
        <dbReference type="Pfam" id="PF00689"/>
    </source>
</evidence>
<dbReference type="Gene3D" id="1.20.1110.10">
    <property type="entry name" value="Calcium-transporting ATPase, transmembrane domain"/>
    <property type="match status" value="2"/>
</dbReference>
<evidence type="ECO:0000256" key="3">
    <source>
        <dbReference type="ARBA" id="ARBA00022842"/>
    </source>
</evidence>
<dbReference type="Pfam" id="PF00689">
    <property type="entry name" value="Cation_ATPase_C"/>
    <property type="match status" value="2"/>
</dbReference>
<keyword evidence="3" id="KW-0460">Magnesium</keyword>
<feature type="transmembrane region" description="Helical" evidence="5">
    <location>
        <begin position="111"/>
        <end position="135"/>
    </location>
</feature>
<evidence type="ECO:0000256" key="1">
    <source>
        <dbReference type="ARBA" id="ARBA00004127"/>
    </source>
</evidence>
<feature type="transmembrane region" description="Helical" evidence="5">
    <location>
        <begin position="147"/>
        <end position="165"/>
    </location>
</feature>
<gene>
    <name evidence="7" type="ORF">HYDPIDRAFT_33060</name>
</gene>
<keyword evidence="5" id="KW-0812">Transmembrane</keyword>
<sequence>MSATAVSSASETSVLSAVQLLWINITMDTFAALALATDPGSTALLDILDYCHPYLPLPQPAHSRFESNSKDDFIVQTSVFNTFVFAQICNSVNSRRLDRKLNIFEGLLRNYYFIAMTLLEIVVQVVIVFIGGAAFQVTHIGGQGWSISLALGVVSIPLGALICLLSNEPFERLFIAIRLLPSPEAFPTIKLDSRGGGKRGGRRGGEGGGTNISAVKQAQRTATHQRWVRLWAKSPRHQHLFKVDPKMLFLVRQAGFNTHVPSHQSSRVAMHEACISHGHLHRISKSDTPDCPHCPGIKEDVPHFVLAYPHYARERHVLTRRLRRRTLHLPHLLSHRKAVSLLMNYVNSTGRLKATFGDVSVSNS</sequence>